<comment type="caution">
    <text evidence="8">The sequence shown here is derived from an EMBL/GenBank/DDBJ whole genome shotgun (WGS) entry which is preliminary data.</text>
</comment>
<evidence type="ECO:0000256" key="6">
    <source>
        <dbReference type="SAM" id="Phobius"/>
    </source>
</evidence>
<feature type="transmembrane region" description="Helical" evidence="6">
    <location>
        <begin position="519"/>
        <end position="536"/>
    </location>
</feature>
<feature type="transmembrane region" description="Helical" evidence="6">
    <location>
        <begin position="556"/>
        <end position="576"/>
    </location>
</feature>
<feature type="domain" description="FAD-binding" evidence="7">
    <location>
        <begin position="8"/>
        <end position="350"/>
    </location>
</feature>
<dbReference type="SUPFAM" id="SSF51905">
    <property type="entry name" value="FAD/NAD(P)-binding domain"/>
    <property type="match status" value="1"/>
</dbReference>
<evidence type="ECO:0000313" key="9">
    <source>
        <dbReference type="Proteomes" id="UP000091918"/>
    </source>
</evidence>
<evidence type="ECO:0000256" key="3">
    <source>
        <dbReference type="ARBA" id="ARBA00022827"/>
    </source>
</evidence>
<dbReference type="Gene3D" id="3.50.50.60">
    <property type="entry name" value="FAD/NAD(P)-binding domain"/>
    <property type="match status" value="1"/>
</dbReference>
<dbReference type="STRING" id="1658172.A0A1B7NS27"/>
<dbReference type="InterPro" id="IPR036188">
    <property type="entry name" value="FAD/NAD-bd_sf"/>
</dbReference>
<evidence type="ECO:0000313" key="8">
    <source>
        <dbReference type="EMBL" id="OAX79561.1"/>
    </source>
</evidence>
<proteinExistence type="inferred from homology"/>
<feature type="transmembrane region" description="Helical" evidence="6">
    <location>
        <begin position="627"/>
        <end position="652"/>
    </location>
</feature>
<feature type="region of interest" description="Disordered" evidence="5">
    <location>
        <begin position="798"/>
        <end position="817"/>
    </location>
</feature>
<keyword evidence="4" id="KW-0560">Oxidoreductase</keyword>
<dbReference type="PANTHER" id="PTHR47356">
    <property type="entry name" value="FAD-DEPENDENT MONOOXYGENASE ASQG-RELATED"/>
    <property type="match status" value="1"/>
</dbReference>
<comment type="similarity">
    <text evidence="1">Belongs to the paxM FAD-dependent monooxygenase family.</text>
</comment>
<dbReference type="Proteomes" id="UP000091918">
    <property type="component" value="Unassembled WGS sequence"/>
</dbReference>
<dbReference type="EMBL" id="LGUA01000978">
    <property type="protein sequence ID" value="OAX79561.1"/>
    <property type="molecule type" value="Genomic_DNA"/>
</dbReference>
<keyword evidence="3" id="KW-0274">FAD</keyword>
<keyword evidence="9" id="KW-1185">Reference proteome</keyword>
<dbReference type="InterPro" id="IPR050562">
    <property type="entry name" value="FAD_mOase_fung"/>
</dbReference>
<sequence length="817" mass="91460">MENKKRFRVLIAGAGIAGLALANMLQKHGIDFLVLEAFPDIAPQVGASIGFQPQGLRILDQLGMYQDLRKQACAVNLFEVRNDKGEVVVSSPDAEHSFIQRHGYPLMFFERQLALKIFHSHLDKSKVLAGKAICDVELLHDGVSVTTTDGNVYSGDILVGCDGIHSKVRQEMVRLANELSPGYFPAREFDNMPCDYGCVFGISKMSPRVHPGLFAGVIRYKNIYGIVSGLDGRVYWFHFFTLQKRAYGADIPRFTKDDEARHIREHENDAIGPNLKLRDLIAGSIAYNMTALPEYTFQQWHYNRILTIGDSAHKFHPIAGHGGTAALETGVALTNFLAQALKESPSNALTHSQVTDVFQKVQDSRRETVKALIAASHPKRRIESLGILFHKFTVLYILPRVPFERAINNHAKFVPQALRLENISLPRLPTLIPYDSELLNIPFNRGWRGWALALLFLALSGAGFRAMDIWAMGVGASSIFENVNVTRFTGIEIFDKTLSNFPPQYKAGNKTLSPGHCALQLYFLISLFPVIAIYTIESVRKRNSFNLLTFTSFWAIYQVLGIAVVGPIYYAAYVLSSSNMKYWWPVFRQVPTSYAKTLLPALLLGYLLPTILLFQEYPNHRLAEAMIIIWLPAPIYVNILLKLFSTIYAKVYPDSPRTPPASKPMPDIPSLKVVYVSSFSVAALIHIFTLSVVLSPRYPDLSLAKIFVPHFISGYLQFSSESEGIRALWLANFWVFWIATMVWCVLAVWDMNRIGRARVSLRVAVVIIVLGVVALGPGATIATVWYWREEKMAKVSFKTDGPPTNLKSTTEGNPGAR</sequence>
<keyword evidence="6" id="KW-0812">Transmembrane</keyword>
<protein>
    <recommendedName>
        <fullName evidence="7">FAD-binding domain-containing protein</fullName>
    </recommendedName>
</protein>
<dbReference type="InterPro" id="IPR002938">
    <property type="entry name" value="FAD-bd"/>
</dbReference>
<feature type="compositionally biased region" description="Polar residues" evidence="5">
    <location>
        <begin position="805"/>
        <end position="817"/>
    </location>
</feature>
<evidence type="ECO:0000256" key="2">
    <source>
        <dbReference type="ARBA" id="ARBA00022630"/>
    </source>
</evidence>
<dbReference type="AlphaFoldDB" id="A0A1B7NS27"/>
<feature type="transmembrane region" description="Helical" evidence="6">
    <location>
        <begin position="761"/>
        <end position="787"/>
    </location>
</feature>
<gene>
    <name evidence="8" type="ORF">ACJ72_06119</name>
</gene>
<dbReference type="PRINTS" id="PR00420">
    <property type="entry name" value="RNGMNOXGNASE"/>
</dbReference>
<accession>A0A1B7NS27</accession>
<dbReference type="OrthoDB" id="10029326at2759"/>
<organism evidence="8 9">
    <name type="scientific">Emergomyces africanus</name>
    <dbReference type="NCBI Taxonomy" id="1955775"/>
    <lineage>
        <taxon>Eukaryota</taxon>
        <taxon>Fungi</taxon>
        <taxon>Dikarya</taxon>
        <taxon>Ascomycota</taxon>
        <taxon>Pezizomycotina</taxon>
        <taxon>Eurotiomycetes</taxon>
        <taxon>Eurotiomycetidae</taxon>
        <taxon>Onygenales</taxon>
        <taxon>Ajellomycetaceae</taxon>
        <taxon>Emergomyces</taxon>
    </lineage>
</organism>
<dbReference type="GO" id="GO:0004497">
    <property type="term" value="F:monooxygenase activity"/>
    <property type="evidence" value="ECO:0007669"/>
    <property type="project" value="InterPro"/>
</dbReference>
<dbReference type="Pfam" id="PF01494">
    <property type="entry name" value="FAD_binding_3"/>
    <property type="match status" value="1"/>
</dbReference>
<evidence type="ECO:0000256" key="1">
    <source>
        <dbReference type="ARBA" id="ARBA00007992"/>
    </source>
</evidence>
<keyword evidence="2" id="KW-0285">Flavoprotein</keyword>
<feature type="transmembrane region" description="Helical" evidence="6">
    <location>
        <begin position="673"/>
        <end position="694"/>
    </location>
</feature>
<evidence type="ECO:0000256" key="4">
    <source>
        <dbReference type="ARBA" id="ARBA00023002"/>
    </source>
</evidence>
<feature type="transmembrane region" description="Helical" evidence="6">
    <location>
        <begin position="597"/>
        <end position="615"/>
    </location>
</feature>
<evidence type="ECO:0000259" key="7">
    <source>
        <dbReference type="Pfam" id="PF01494"/>
    </source>
</evidence>
<dbReference type="GO" id="GO:0071949">
    <property type="term" value="F:FAD binding"/>
    <property type="evidence" value="ECO:0007669"/>
    <property type="project" value="InterPro"/>
</dbReference>
<feature type="transmembrane region" description="Helical" evidence="6">
    <location>
        <begin position="727"/>
        <end position="749"/>
    </location>
</feature>
<keyword evidence="6" id="KW-0472">Membrane</keyword>
<keyword evidence="6" id="KW-1133">Transmembrane helix</keyword>
<evidence type="ECO:0000256" key="5">
    <source>
        <dbReference type="SAM" id="MobiDB-lite"/>
    </source>
</evidence>
<dbReference type="PANTHER" id="PTHR47356:SF2">
    <property type="entry name" value="FAD-BINDING DOMAIN-CONTAINING PROTEIN-RELATED"/>
    <property type="match status" value="1"/>
</dbReference>
<name>A0A1B7NS27_9EURO</name>
<reference evidence="8 9" key="1">
    <citation type="submission" date="2015-07" db="EMBL/GenBank/DDBJ databases">
        <title>Emmonsia species relationships and genome sequence.</title>
        <authorList>
            <person name="Cuomo C.A."/>
            <person name="Schwartz I.S."/>
            <person name="Kenyon C."/>
            <person name="de Hoog G.S."/>
            <person name="Govender N.P."/>
            <person name="Botha A."/>
            <person name="Moreno L."/>
            <person name="de Vries M."/>
            <person name="Munoz J.F."/>
            <person name="Stielow J.B."/>
        </authorList>
    </citation>
    <scope>NUCLEOTIDE SEQUENCE [LARGE SCALE GENOMIC DNA]</scope>
    <source>
        <strain evidence="8 9">CBS 136260</strain>
    </source>
</reference>